<evidence type="ECO:0000256" key="6">
    <source>
        <dbReference type="SAM" id="Phobius"/>
    </source>
</evidence>
<keyword evidence="4 6" id="KW-0472">Membrane</keyword>
<keyword evidence="9" id="KW-1185">Reference proteome</keyword>
<feature type="region of interest" description="Disordered" evidence="5">
    <location>
        <begin position="196"/>
        <end position="227"/>
    </location>
</feature>
<dbReference type="OMA" id="LWMDMVE"/>
<dbReference type="Proteomes" id="UP000186303">
    <property type="component" value="Chromosome 7"/>
</dbReference>
<evidence type="ECO:0000259" key="7">
    <source>
        <dbReference type="PROSITE" id="PS51503"/>
    </source>
</evidence>
<dbReference type="PANTHER" id="PTHR28018:SF3">
    <property type="entry name" value="RESPIRATORY SUPERCOMPLEX FACTOR 2, MITOCHONDRIAL"/>
    <property type="match status" value="1"/>
</dbReference>
<keyword evidence="2 6" id="KW-0812">Transmembrane</keyword>
<feature type="transmembrane region" description="Helical" evidence="6">
    <location>
        <begin position="56"/>
        <end position="75"/>
    </location>
</feature>
<gene>
    <name evidence="8" type="ORF">MSYG_3945</name>
</gene>
<dbReference type="GO" id="GO:0033617">
    <property type="term" value="P:mitochondrial respiratory chain complex IV assembly"/>
    <property type="evidence" value="ECO:0007669"/>
    <property type="project" value="TreeGrafter"/>
</dbReference>
<feature type="transmembrane region" description="Helical" evidence="6">
    <location>
        <begin position="25"/>
        <end position="44"/>
    </location>
</feature>
<protein>
    <submittedName>
        <fullName evidence="8">Similar to S.cerevisiae protein RCF2 (Cytochrome c oxidase subunit)</fullName>
    </submittedName>
</protein>
<dbReference type="PROSITE" id="PS51503">
    <property type="entry name" value="HIG1"/>
    <property type="match status" value="1"/>
</dbReference>
<reference evidence="9" key="1">
    <citation type="journal article" date="2017" name="Nucleic Acids Res.">
        <title>Proteogenomics produces comprehensive and highly accurate protein-coding gene annotation in a complete genome assembly of Malassezia sympodialis.</title>
        <authorList>
            <person name="Zhu Y."/>
            <person name="Engstroem P.G."/>
            <person name="Tellgren-Roth C."/>
            <person name="Baudo C.D."/>
            <person name="Kennell J.C."/>
            <person name="Sun S."/>
            <person name="Billmyre R.B."/>
            <person name="Schroeder M.S."/>
            <person name="Andersson A."/>
            <person name="Holm T."/>
            <person name="Sigurgeirsson B."/>
            <person name="Wu G."/>
            <person name="Sankaranarayanan S.R."/>
            <person name="Siddharthan R."/>
            <person name="Sanyal K."/>
            <person name="Lundeberg J."/>
            <person name="Nystedt B."/>
            <person name="Boekhout T."/>
            <person name="Dawson T.L. Jr."/>
            <person name="Heitman J."/>
            <person name="Scheynius A."/>
            <person name="Lehtioe J."/>
        </authorList>
    </citation>
    <scope>NUCLEOTIDE SEQUENCE [LARGE SCALE GENOMIC DNA]</scope>
    <source>
        <strain evidence="9">ATCC 42132</strain>
    </source>
</reference>
<dbReference type="InterPro" id="IPR007667">
    <property type="entry name" value="Hypoxia_induced_domain"/>
</dbReference>
<dbReference type="InterPro" id="IPR040153">
    <property type="entry name" value="Rcf2"/>
</dbReference>
<comment type="subcellular location">
    <subcellularLocation>
        <location evidence="1">Mitochondrion</location>
    </subcellularLocation>
</comment>
<dbReference type="AlphaFoldDB" id="A0A1M8AAR3"/>
<feature type="domain" description="HIG1" evidence="7">
    <location>
        <begin position="96"/>
        <end position="186"/>
    </location>
</feature>
<evidence type="ECO:0000256" key="2">
    <source>
        <dbReference type="ARBA" id="ARBA00022692"/>
    </source>
</evidence>
<evidence type="ECO:0000256" key="4">
    <source>
        <dbReference type="ARBA" id="ARBA00023136"/>
    </source>
</evidence>
<feature type="compositionally biased region" description="Basic and acidic residues" evidence="5">
    <location>
        <begin position="208"/>
        <end position="220"/>
    </location>
</feature>
<evidence type="ECO:0000313" key="9">
    <source>
        <dbReference type="Proteomes" id="UP000186303"/>
    </source>
</evidence>
<dbReference type="OrthoDB" id="1915122at2759"/>
<dbReference type="PANTHER" id="PTHR28018">
    <property type="entry name" value="RESPIRATORY SUPERCOMPLEX FACTOR 2, MITOCHONDRIAL"/>
    <property type="match status" value="1"/>
</dbReference>
<organism evidence="8 9">
    <name type="scientific">Malassezia sympodialis (strain ATCC 42132)</name>
    <name type="common">Atopic eczema-associated yeast</name>
    <dbReference type="NCBI Taxonomy" id="1230383"/>
    <lineage>
        <taxon>Eukaryota</taxon>
        <taxon>Fungi</taxon>
        <taxon>Dikarya</taxon>
        <taxon>Basidiomycota</taxon>
        <taxon>Ustilaginomycotina</taxon>
        <taxon>Malasseziomycetes</taxon>
        <taxon>Malasseziales</taxon>
        <taxon>Malasseziaceae</taxon>
        <taxon>Malassezia</taxon>
    </lineage>
</organism>
<sequence length="227" mass="24884">MSYGTHREVGNVAHREAQYNYALRAAGQGFLIGIASGLAGGYLLQRRYAHIRNLTLTMKTFLVASCGTGVGVIFADHAGIRFDQMHYKDKAALAEREAKSASEQKWENLSTFDKTLTFAKEHKFKVVIGSWIASMAGSWMYIQTQPLSFAQKLVQARVWAQGLTVASLIGMAAVTQIPSAGDDLVSKSHTADDHSWEKIIQESNLKAHSQEKQGSAEKEQGPSQPAK</sequence>
<dbReference type="STRING" id="1230383.A0A1M8AAR3"/>
<proteinExistence type="predicted"/>
<dbReference type="VEuPathDB" id="FungiDB:MSYG_3945"/>
<feature type="transmembrane region" description="Helical" evidence="6">
    <location>
        <begin position="124"/>
        <end position="142"/>
    </location>
</feature>
<evidence type="ECO:0000256" key="3">
    <source>
        <dbReference type="ARBA" id="ARBA00022989"/>
    </source>
</evidence>
<evidence type="ECO:0000313" key="8">
    <source>
        <dbReference type="EMBL" id="SHO79595.1"/>
    </source>
</evidence>
<dbReference type="GO" id="GO:0005739">
    <property type="term" value="C:mitochondrion"/>
    <property type="evidence" value="ECO:0007669"/>
    <property type="project" value="UniProtKB-SubCell"/>
</dbReference>
<keyword evidence="3 6" id="KW-1133">Transmembrane helix</keyword>
<evidence type="ECO:0000256" key="1">
    <source>
        <dbReference type="ARBA" id="ARBA00004173"/>
    </source>
</evidence>
<dbReference type="EMBL" id="LT671827">
    <property type="protein sequence ID" value="SHO79595.1"/>
    <property type="molecule type" value="Genomic_DNA"/>
</dbReference>
<dbReference type="Pfam" id="PF04588">
    <property type="entry name" value="HIG_1_N"/>
    <property type="match status" value="1"/>
</dbReference>
<accession>A0A1M8AAR3</accession>
<name>A0A1M8AAR3_MALS4</name>
<evidence type="ECO:0000256" key="5">
    <source>
        <dbReference type="SAM" id="MobiDB-lite"/>
    </source>
</evidence>